<dbReference type="Pfam" id="PF14223">
    <property type="entry name" value="Retrotran_gag_2"/>
    <property type="match status" value="1"/>
</dbReference>
<gene>
    <name evidence="3" type="ORF">RchiOBHm_Chr5g0058511</name>
</gene>
<dbReference type="Gene3D" id="4.10.60.10">
    <property type="entry name" value="Zinc finger, CCHC-type"/>
    <property type="match status" value="1"/>
</dbReference>
<keyword evidence="1" id="KW-0479">Metal-binding</keyword>
<dbReference type="PROSITE" id="PS50158">
    <property type="entry name" value="ZF_CCHC"/>
    <property type="match status" value="1"/>
</dbReference>
<comment type="caution">
    <text evidence="3">The sequence shown here is derived from an EMBL/GenBank/DDBJ whole genome shotgun (WGS) entry which is preliminary data.</text>
</comment>
<sequence>MTASTPQNLSHTTQTTVYLPNILLDESNYPTWLFRMESFLRGQNLFGFVDGSTPCPPQYVLSTDGTTSTTSADYITWKTQDQSIVNMIGQTLSAVAMNCAVGSKSAQDLWIRLRLKFADANKQNILQLKSNLQNVKKGSDDIETYLDKIKAAKDALETVGVIIDDEDIVVTVLNGLPSEFAAIKTVIRAQFTCSPLSQLKTLLKAAEMDISNEVPGIQSLLTAMLANCNFNALNTQAASTSTANSSCTNPLLPTSQSQAQLQSTSLIQPQVQTSVQNQVVQPSTSVQHTMPFTSVQPSAATSYATQGILSPAPAVPPGFSVSHLPTYPISAQNPYVSIPAMPYGFTSIPSVPVFNSSPAFAGFYAGRGNGRLNNNGGRGNGNNFGRGNQQYGSFNNQNGGFRNIANNGNSITCQWCNKVGHSAKTCRSLPNAHQGNNVITQGGCQYCGKPGHTADRCYFIIGFPGQQSDSEADNVNANATAMLAATNLAPQYWLADTGATNHMTNNLQLLNNITSYPTNDGVQIGNGQGAGQNFIPGTE</sequence>
<keyword evidence="1" id="KW-0863">Zinc-finger</keyword>
<dbReference type="SMART" id="SM00343">
    <property type="entry name" value="ZnF_C2HC"/>
    <property type="match status" value="2"/>
</dbReference>
<accession>A0A2P6QH57</accession>
<evidence type="ECO:0000313" key="4">
    <source>
        <dbReference type="Proteomes" id="UP000238479"/>
    </source>
</evidence>
<dbReference type="EMBL" id="PDCK01000043">
    <property type="protein sequence ID" value="PRQ33516.1"/>
    <property type="molecule type" value="Genomic_DNA"/>
</dbReference>
<dbReference type="PANTHER" id="PTHR47481:SF34">
    <property type="entry name" value="CCHC-TYPE DOMAIN-CONTAINING PROTEIN"/>
    <property type="match status" value="1"/>
</dbReference>
<feature type="domain" description="CCHC-type" evidence="2">
    <location>
        <begin position="444"/>
        <end position="457"/>
    </location>
</feature>
<dbReference type="Gramene" id="PRQ33516">
    <property type="protein sequence ID" value="PRQ33516"/>
    <property type="gene ID" value="RchiOBHm_Chr5g0058511"/>
</dbReference>
<dbReference type="GO" id="GO:0003676">
    <property type="term" value="F:nucleic acid binding"/>
    <property type="evidence" value="ECO:0007669"/>
    <property type="project" value="InterPro"/>
</dbReference>
<protein>
    <submittedName>
        <fullName evidence="3">Putative transcription factor interactor and regulator CCHC(Zn) family</fullName>
    </submittedName>
</protein>
<dbReference type="InterPro" id="IPR001878">
    <property type="entry name" value="Znf_CCHC"/>
</dbReference>
<name>A0A2P6QH57_ROSCH</name>
<keyword evidence="4" id="KW-1185">Reference proteome</keyword>
<keyword evidence="1" id="KW-0862">Zinc</keyword>
<dbReference type="Proteomes" id="UP000238479">
    <property type="component" value="Chromosome 5"/>
</dbReference>
<reference evidence="3 4" key="1">
    <citation type="journal article" date="2018" name="Nat. Genet.">
        <title>The Rosa genome provides new insights in the design of modern roses.</title>
        <authorList>
            <person name="Bendahmane M."/>
        </authorList>
    </citation>
    <scope>NUCLEOTIDE SEQUENCE [LARGE SCALE GENOMIC DNA]</scope>
    <source>
        <strain evidence="4">cv. Old Blush</strain>
    </source>
</reference>
<dbReference type="PANTHER" id="PTHR47481">
    <property type="match status" value="1"/>
</dbReference>
<evidence type="ECO:0000313" key="3">
    <source>
        <dbReference type="EMBL" id="PRQ33516.1"/>
    </source>
</evidence>
<dbReference type="InterPro" id="IPR036875">
    <property type="entry name" value="Znf_CCHC_sf"/>
</dbReference>
<dbReference type="AlphaFoldDB" id="A0A2P6QH57"/>
<evidence type="ECO:0000256" key="1">
    <source>
        <dbReference type="PROSITE-ProRule" id="PRU00047"/>
    </source>
</evidence>
<evidence type="ECO:0000259" key="2">
    <source>
        <dbReference type="PROSITE" id="PS50158"/>
    </source>
</evidence>
<dbReference type="SUPFAM" id="SSF57756">
    <property type="entry name" value="Retrovirus zinc finger-like domains"/>
    <property type="match status" value="1"/>
</dbReference>
<organism evidence="3 4">
    <name type="scientific">Rosa chinensis</name>
    <name type="common">China rose</name>
    <dbReference type="NCBI Taxonomy" id="74649"/>
    <lineage>
        <taxon>Eukaryota</taxon>
        <taxon>Viridiplantae</taxon>
        <taxon>Streptophyta</taxon>
        <taxon>Embryophyta</taxon>
        <taxon>Tracheophyta</taxon>
        <taxon>Spermatophyta</taxon>
        <taxon>Magnoliopsida</taxon>
        <taxon>eudicotyledons</taxon>
        <taxon>Gunneridae</taxon>
        <taxon>Pentapetalae</taxon>
        <taxon>rosids</taxon>
        <taxon>fabids</taxon>
        <taxon>Rosales</taxon>
        <taxon>Rosaceae</taxon>
        <taxon>Rosoideae</taxon>
        <taxon>Rosoideae incertae sedis</taxon>
        <taxon>Rosa</taxon>
    </lineage>
</organism>
<proteinExistence type="predicted"/>
<dbReference type="GO" id="GO:0008270">
    <property type="term" value="F:zinc ion binding"/>
    <property type="evidence" value="ECO:0007669"/>
    <property type="project" value="UniProtKB-KW"/>
</dbReference>